<evidence type="ECO:0000313" key="1">
    <source>
        <dbReference type="EMBL" id="CAD8117759.1"/>
    </source>
</evidence>
<evidence type="ECO:0000313" key="2">
    <source>
        <dbReference type="Proteomes" id="UP000692954"/>
    </source>
</evidence>
<dbReference type="AlphaFoldDB" id="A0A8S1QPX3"/>
<accession>A0A8S1QPX3</accession>
<name>A0A8S1QPX3_9CILI</name>
<sequence length="86" mass="10639">MLVPYQKYNHILIILFQQFNLILIHNYTVKFQVNNNYFDKTPITYYQVINLDNTQITLRIEQNVLDYIIFEYYIIQIKHLFSFRLT</sequence>
<gene>
    <name evidence="1" type="ORF">PSON_ATCC_30995.1.T1140216</name>
</gene>
<reference evidence="1" key="1">
    <citation type="submission" date="2021-01" db="EMBL/GenBank/DDBJ databases">
        <authorList>
            <consortium name="Genoscope - CEA"/>
            <person name="William W."/>
        </authorList>
    </citation>
    <scope>NUCLEOTIDE SEQUENCE</scope>
</reference>
<proteinExistence type="predicted"/>
<organism evidence="1 2">
    <name type="scientific">Paramecium sonneborni</name>
    <dbReference type="NCBI Taxonomy" id="65129"/>
    <lineage>
        <taxon>Eukaryota</taxon>
        <taxon>Sar</taxon>
        <taxon>Alveolata</taxon>
        <taxon>Ciliophora</taxon>
        <taxon>Intramacronucleata</taxon>
        <taxon>Oligohymenophorea</taxon>
        <taxon>Peniculida</taxon>
        <taxon>Parameciidae</taxon>
        <taxon>Paramecium</taxon>
    </lineage>
</organism>
<dbReference type="Proteomes" id="UP000692954">
    <property type="component" value="Unassembled WGS sequence"/>
</dbReference>
<dbReference type="EMBL" id="CAJJDN010000114">
    <property type="protein sequence ID" value="CAD8117759.1"/>
    <property type="molecule type" value="Genomic_DNA"/>
</dbReference>
<comment type="caution">
    <text evidence="1">The sequence shown here is derived from an EMBL/GenBank/DDBJ whole genome shotgun (WGS) entry which is preliminary data.</text>
</comment>
<keyword evidence="2" id="KW-1185">Reference proteome</keyword>
<protein>
    <submittedName>
        <fullName evidence="1">Uncharacterized protein</fullName>
    </submittedName>
</protein>